<feature type="compositionally biased region" description="Polar residues" evidence="9">
    <location>
        <begin position="225"/>
        <end position="245"/>
    </location>
</feature>
<dbReference type="InterPro" id="IPR036361">
    <property type="entry name" value="SAP_dom_sf"/>
</dbReference>
<feature type="repeat" description="RPEL" evidence="7">
    <location>
        <begin position="135"/>
        <end position="160"/>
    </location>
</feature>
<dbReference type="STRING" id="407821.A0A087UUX9"/>
<feature type="region of interest" description="Disordered" evidence="9">
    <location>
        <begin position="188"/>
        <end position="311"/>
    </location>
</feature>
<keyword evidence="4 8" id="KW-0175">Coiled coil</keyword>
<dbReference type="PANTHER" id="PTHR22793:SF12">
    <property type="entry name" value="MYOCARDIN-RELATED TRANSCRIPTION FACTOR, ISOFORM H"/>
    <property type="match status" value="1"/>
</dbReference>
<feature type="domain" description="SAP" evidence="10">
    <location>
        <begin position="383"/>
        <end position="417"/>
    </location>
</feature>
<feature type="compositionally biased region" description="Low complexity" evidence="9">
    <location>
        <begin position="804"/>
        <end position="820"/>
    </location>
</feature>
<dbReference type="SUPFAM" id="SSF68906">
    <property type="entry name" value="SAP domain"/>
    <property type="match status" value="1"/>
</dbReference>
<dbReference type="GO" id="GO:0005634">
    <property type="term" value="C:nucleus"/>
    <property type="evidence" value="ECO:0007669"/>
    <property type="project" value="UniProtKB-SubCell"/>
</dbReference>
<keyword evidence="3" id="KW-0805">Transcription regulation</keyword>
<dbReference type="Pfam" id="PF02755">
    <property type="entry name" value="RPEL"/>
    <property type="match status" value="2"/>
</dbReference>
<dbReference type="GO" id="GO:0003713">
    <property type="term" value="F:transcription coactivator activity"/>
    <property type="evidence" value="ECO:0007669"/>
    <property type="project" value="TreeGrafter"/>
</dbReference>
<protein>
    <submittedName>
        <fullName evidence="11">MKL/myocardin-like protein 2</fullName>
    </submittedName>
</protein>
<evidence type="ECO:0000256" key="3">
    <source>
        <dbReference type="ARBA" id="ARBA00023015"/>
    </source>
</evidence>
<dbReference type="Gene3D" id="1.10.720.30">
    <property type="entry name" value="SAP domain"/>
    <property type="match status" value="1"/>
</dbReference>
<evidence type="ECO:0000256" key="9">
    <source>
        <dbReference type="SAM" id="MobiDB-lite"/>
    </source>
</evidence>
<dbReference type="Gene3D" id="6.10.140.2040">
    <property type="match status" value="1"/>
</dbReference>
<feature type="region of interest" description="Disordered" evidence="9">
    <location>
        <begin position="348"/>
        <end position="380"/>
    </location>
</feature>
<feature type="region of interest" description="Disordered" evidence="9">
    <location>
        <begin position="849"/>
        <end position="871"/>
    </location>
</feature>
<comment type="subcellular location">
    <subcellularLocation>
        <location evidence="1">Nucleus</location>
    </subcellularLocation>
</comment>
<evidence type="ECO:0000259" key="10">
    <source>
        <dbReference type="PROSITE" id="PS50800"/>
    </source>
</evidence>
<dbReference type="SMART" id="SM00513">
    <property type="entry name" value="SAP"/>
    <property type="match status" value="1"/>
</dbReference>
<dbReference type="Proteomes" id="UP000054359">
    <property type="component" value="Unassembled WGS sequence"/>
</dbReference>
<dbReference type="EMBL" id="KK121769">
    <property type="protein sequence ID" value="KFM81168.1"/>
    <property type="molecule type" value="Genomic_DNA"/>
</dbReference>
<dbReference type="InterPro" id="IPR004018">
    <property type="entry name" value="RPEL_repeat"/>
</dbReference>
<feature type="region of interest" description="Disordered" evidence="9">
    <location>
        <begin position="800"/>
        <end position="836"/>
    </location>
</feature>
<keyword evidence="5" id="KW-0804">Transcription</keyword>
<reference evidence="11 12" key="1">
    <citation type="submission" date="2013-11" db="EMBL/GenBank/DDBJ databases">
        <title>Genome sequencing of Stegodyphus mimosarum.</title>
        <authorList>
            <person name="Bechsgaard J."/>
        </authorList>
    </citation>
    <scope>NUCLEOTIDE SEQUENCE [LARGE SCALE GENOMIC DNA]</scope>
</reference>
<feature type="compositionally biased region" description="Low complexity" evidence="9">
    <location>
        <begin position="251"/>
        <end position="264"/>
    </location>
</feature>
<dbReference type="PROSITE" id="PS50800">
    <property type="entry name" value="SAP"/>
    <property type="match status" value="1"/>
</dbReference>
<evidence type="ECO:0000256" key="1">
    <source>
        <dbReference type="ARBA" id="ARBA00004123"/>
    </source>
</evidence>
<dbReference type="Pfam" id="PF02037">
    <property type="entry name" value="SAP"/>
    <property type="match status" value="1"/>
</dbReference>
<feature type="compositionally biased region" description="Polar residues" evidence="9">
    <location>
        <begin position="348"/>
        <end position="367"/>
    </location>
</feature>
<feature type="repeat" description="RPEL" evidence="7">
    <location>
        <begin position="91"/>
        <end position="116"/>
    </location>
</feature>
<evidence type="ECO:0000313" key="11">
    <source>
        <dbReference type="EMBL" id="KFM81168.1"/>
    </source>
</evidence>
<dbReference type="OrthoDB" id="197676at2759"/>
<accession>A0A087UUX9</accession>
<feature type="coiled-coil region" evidence="8">
    <location>
        <begin position="533"/>
        <end position="560"/>
    </location>
</feature>
<keyword evidence="12" id="KW-1185">Reference proteome</keyword>
<evidence type="ECO:0000313" key="12">
    <source>
        <dbReference type="Proteomes" id="UP000054359"/>
    </source>
</evidence>
<dbReference type="GO" id="GO:0045944">
    <property type="term" value="P:positive regulation of transcription by RNA polymerase II"/>
    <property type="evidence" value="ECO:0007669"/>
    <property type="project" value="TreeGrafter"/>
</dbReference>
<dbReference type="InterPro" id="IPR043451">
    <property type="entry name" value="Myocardin-like"/>
</dbReference>
<feature type="non-terminal residue" evidence="11">
    <location>
        <position position="1006"/>
    </location>
</feature>
<keyword evidence="6" id="KW-0539">Nucleus</keyword>
<sequence length="1006" mass="111657">MNQNDEQDFANFQNMIIPHMQIRDSKSPPKAQVDEASLQQAMDKNKESLKVKLMTRRPINQLVEQGIMPSLKVPPHFYEQRQKLERAKMGDFLKNKIQRRPDRQELIQQHILEDTTIDPSLQDKQRQLKKARLADDLNDRLSHRPGPLELVKGNILHTDEKFAQAVKEGQIPFKRTCEGQALRHPLPSFAVEDDSGSDVALSPPQDVLDQSLNSMPSVDTMVLSPYQNQDSPTNSTGELRIATTTPPSSLPSPASSQSGSVGQPETTHKENVTTVRSRKKSKPKAQPKTRTIKFHEYKGPPSAQKNQTSPTKTETSYELLLQQQQLFLQWQLEWQQKYPQMILPVTHQPSGDQTKSVNAGQNSSMDQCQEMPHSPSQNNISKFEDLKVNDLKAELKRRNLPVSGSKPQLIERLKNHLESNSGNKSIPEKSANVETTTVPISVSGIILDTLPTLITPQEAVTSVVTVEAPLNNAASQLTMGEDAALMVYNTMPVQGQIVTSRPSSTAPMDIELNSNSEAMDCSDNASTINENIVKMQQKKIEELQRELQRSQMQLQQQQWLQQQQQAQQQAQQQVLRASQPVPIAPAPPSNLASTSSVATTLPYASSVDTIALQKLHQHLQQKIQQQQLLQQLQQQSNGSGKFAPGSPAMSKAVKANLAAFIHNQQANSVRLPNGITSISQQNMPSYSGLKPIVLCPAQTLPAVVEKPRANSLPNGLGQQKLVWTSSVPNFSNVISSKPVQGESNEQKYIVKKSPADYSETVKPVTKIKQEKPQSSSCKRSGRKSVKSQAVDDVLEILIKNGELPPSAAQEPPTPTTPETQKTGCSSVPPVFPNVEDMKPILPESKRLELQEQQEVSSQPQPSTAYQESEGTQNPTLEFDLHMELQDITMDPMDLGVLDRSDTTDCTPQTSQFADLSQGHQPNNNCPLNGEIDMDVELPDWLEAITNNNSHVSSINQPRSYNYNSDPLLPSMGSNQETLDMFSLDDIDFKTPSDTNILSWDKVDYAT</sequence>
<dbReference type="AlphaFoldDB" id="A0A087UUX9"/>
<dbReference type="PROSITE" id="PS51073">
    <property type="entry name" value="RPEL"/>
    <property type="match status" value="2"/>
</dbReference>
<evidence type="ECO:0000256" key="2">
    <source>
        <dbReference type="ARBA" id="ARBA00022737"/>
    </source>
</evidence>
<dbReference type="PANTHER" id="PTHR22793">
    <property type="entry name" value="MYOCARDIN-RELATED TRANSCRIPTION FACTOR-RELATED"/>
    <property type="match status" value="1"/>
</dbReference>
<evidence type="ECO:0000256" key="7">
    <source>
        <dbReference type="PROSITE-ProRule" id="PRU00401"/>
    </source>
</evidence>
<proteinExistence type="predicted"/>
<evidence type="ECO:0000256" key="4">
    <source>
        <dbReference type="ARBA" id="ARBA00023054"/>
    </source>
</evidence>
<name>A0A087UUX9_STEMI</name>
<evidence type="ECO:0000256" key="5">
    <source>
        <dbReference type="ARBA" id="ARBA00023163"/>
    </source>
</evidence>
<dbReference type="Gene3D" id="6.10.150.10">
    <property type="match status" value="1"/>
</dbReference>
<feature type="compositionally biased region" description="Low complexity" evidence="9">
    <location>
        <begin position="850"/>
        <end position="862"/>
    </location>
</feature>
<dbReference type="SMART" id="SM00707">
    <property type="entry name" value="RPEL"/>
    <property type="match status" value="3"/>
</dbReference>
<keyword evidence="2" id="KW-0677">Repeat</keyword>
<organism evidence="11 12">
    <name type="scientific">Stegodyphus mimosarum</name>
    <name type="common">African social velvet spider</name>
    <dbReference type="NCBI Taxonomy" id="407821"/>
    <lineage>
        <taxon>Eukaryota</taxon>
        <taxon>Metazoa</taxon>
        <taxon>Ecdysozoa</taxon>
        <taxon>Arthropoda</taxon>
        <taxon>Chelicerata</taxon>
        <taxon>Arachnida</taxon>
        <taxon>Araneae</taxon>
        <taxon>Araneomorphae</taxon>
        <taxon>Entelegynae</taxon>
        <taxon>Eresoidea</taxon>
        <taxon>Eresidae</taxon>
        <taxon>Stegodyphus</taxon>
    </lineage>
</organism>
<evidence type="ECO:0000256" key="6">
    <source>
        <dbReference type="ARBA" id="ARBA00023242"/>
    </source>
</evidence>
<dbReference type="OMA" id="LMDIGDM"/>
<feature type="region of interest" description="Disordered" evidence="9">
    <location>
        <begin position="765"/>
        <end position="788"/>
    </location>
</feature>
<dbReference type="InterPro" id="IPR003034">
    <property type="entry name" value="SAP_dom"/>
</dbReference>
<evidence type="ECO:0000256" key="8">
    <source>
        <dbReference type="SAM" id="Coils"/>
    </source>
</evidence>
<feature type="compositionally biased region" description="Polar residues" evidence="9">
    <location>
        <begin position="208"/>
        <end position="217"/>
    </location>
</feature>
<feature type="compositionally biased region" description="Basic residues" evidence="9">
    <location>
        <begin position="276"/>
        <end position="292"/>
    </location>
</feature>
<gene>
    <name evidence="11" type="ORF">X975_10442</name>
</gene>